<keyword evidence="1" id="KW-1003">Cell membrane</keyword>
<evidence type="ECO:0000259" key="4">
    <source>
        <dbReference type="Pfam" id="PF06808"/>
    </source>
</evidence>
<feature type="transmembrane region" description="Helical" evidence="3">
    <location>
        <begin position="212"/>
        <end position="238"/>
    </location>
</feature>
<evidence type="ECO:0000256" key="2">
    <source>
        <dbReference type="SAM" id="MobiDB-lite"/>
    </source>
</evidence>
<feature type="transmembrane region" description="Helical" evidence="3">
    <location>
        <begin position="434"/>
        <end position="457"/>
    </location>
</feature>
<keyword evidence="6" id="KW-1185">Reference proteome</keyword>
<sequence>MSTASTPAAGVPAAPAAEPHEDPRWGWDRQGRRMGGAAYLVALVLSAAGLAIVVNQVFNLGAFGFRPLSTAFYYLVIAIFLPVAFLAYPARAGDAQRVRWYDWLLGALTIAVGGYLSLNAENILTRGWDIEAPAAPTAVAGVLVLLALEGVRRCGGTLLFVICGVFAVFPLFADHMPGVLWGIQYTAPEAARAHAMGVESIIGIPMRVVSDLLIGFILFGVALVVSGGGTFFMNFAMALMGARRGGPAKVSILASGFFGSLSGSVISNVISTGSMTIPTMKRSGYPAHYAGAVEACASTGGTLMPPVMGAVAFIMASFLNVPYTDVMLAALVPAVLLYLVLLLQADAYAARVGLKGLPRAELPALGATLRQGWVYLLSLALLIYLLVFERIESMAPFYAALLLLATAVVLQKGMGRVRIALDMAVEAGVNIANLVGILAGIGLIVGALSMTGVGTAFSRELVNYAGDNILLLLALGALTSFILGMGMTVSACYIFLAIVLAPALVQVGLNEMASHLFILYWGMLSYITPPVALAAVAAAGIAGAPAMKTGVMAMRLGGVLFLLPFMFVLNPALIGQGSAGEIALSVATAVLSMLMLSAGFERYAYFVGRLPLWSAGLMIAGGLTLMVPEHKTDLVGLVLLAVVYAERLIRGRGPGAERAA</sequence>
<dbReference type="Proteomes" id="UP001055804">
    <property type="component" value="Unassembled WGS sequence"/>
</dbReference>
<keyword evidence="1" id="KW-0813">Transport</keyword>
<feature type="transmembrane region" description="Helical" evidence="3">
    <location>
        <begin position="130"/>
        <end position="148"/>
    </location>
</feature>
<dbReference type="GO" id="GO:0005886">
    <property type="term" value="C:plasma membrane"/>
    <property type="evidence" value="ECO:0007669"/>
    <property type="project" value="UniProtKB-SubCell"/>
</dbReference>
<evidence type="ECO:0000256" key="1">
    <source>
        <dbReference type="RuleBase" id="RU369079"/>
    </source>
</evidence>
<feature type="transmembrane region" description="Helical" evidence="3">
    <location>
        <begin position="70"/>
        <end position="88"/>
    </location>
</feature>
<feature type="domain" description="TRAP C4-dicarboxylate transport system permease DctM subunit" evidence="4">
    <location>
        <begin position="143"/>
        <end position="578"/>
    </location>
</feature>
<keyword evidence="3" id="KW-0472">Membrane</keyword>
<dbReference type="RefSeq" id="WP_269333713.1">
    <property type="nucleotide sequence ID" value="NZ_JAMZFT010000004.1"/>
</dbReference>
<feature type="compositionally biased region" description="Low complexity" evidence="2">
    <location>
        <begin position="1"/>
        <end position="17"/>
    </location>
</feature>
<feature type="transmembrane region" description="Helical" evidence="3">
    <location>
        <begin position="518"/>
        <end position="544"/>
    </location>
</feature>
<dbReference type="GO" id="GO:0022857">
    <property type="term" value="F:transmembrane transporter activity"/>
    <property type="evidence" value="ECO:0007669"/>
    <property type="project" value="UniProtKB-UniRule"/>
</dbReference>
<evidence type="ECO:0000256" key="3">
    <source>
        <dbReference type="SAM" id="Phobius"/>
    </source>
</evidence>
<accession>A0A9J6PC29</accession>
<feature type="transmembrane region" description="Helical" evidence="3">
    <location>
        <begin position="395"/>
        <end position="414"/>
    </location>
</feature>
<gene>
    <name evidence="5" type="ORF">NJQ99_15100</name>
</gene>
<feature type="region of interest" description="Disordered" evidence="2">
    <location>
        <begin position="1"/>
        <end position="25"/>
    </location>
</feature>
<evidence type="ECO:0000313" key="6">
    <source>
        <dbReference type="Proteomes" id="UP001055804"/>
    </source>
</evidence>
<feature type="transmembrane region" description="Helical" evidence="3">
    <location>
        <begin position="370"/>
        <end position="388"/>
    </location>
</feature>
<keyword evidence="3" id="KW-0812">Transmembrane</keyword>
<comment type="function">
    <text evidence="1">Part of the tripartite ATP-independent periplasmic (TRAP) transport system.</text>
</comment>
<feature type="transmembrane region" description="Helical" evidence="3">
    <location>
        <begin position="328"/>
        <end position="350"/>
    </location>
</feature>
<feature type="transmembrane region" description="Helical" evidence="3">
    <location>
        <begin position="556"/>
        <end position="574"/>
    </location>
</feature>
<comment type="subcellular location">
    <subcellularLocation>
        <location evidence="1">Cell inner membrane</location>
        <topology evidence="1">Multi-pass membrane protein</topology>
    </subcellularLocation>
</comment>
<proteinExistence type="predicted"/>
<comment type="caution">
    <text evidence="5">The sequence shown here is derived from an EMBL/GenBank/DDBJ whole genome shotgun (WGS) entry which is preliminary data.</text>
</comment>
<feature type="transmembrane region" description="Helical" evidence="3">
    <location>
        <begin position="37"/>
        <end position="58"/>
    </location>
</feature>
<organism evidence="5 6">
    <name type="scientific">Futiania mangrovi</name>
    <dbReference type="NCBI Taxonomy" id="2959716"/>
    <lineage>
        <taxon>Bacteria</taxon>
        <taxon>Pseudomonadati</taxon>
        <taxon>Pseudomonadota</taxon>
        <taxon>Alphaproteobacteria</taxon>
        <taxon>Futianiales</taxon>
        <taxon>Futianiaceae</taxon>
        <taxon>Futiania</taxon>
    </lineage>
</organism>
<dbReference type="NCBIfam" id="TIGR02123">
    <property type="entry name" value="TRAP_fused"/>
    <property type="match status" value="1"/>
</dbReference>
<feature type="transmembrane region" description="Helical" evidence="3">
    <location>
        <begin position="303"/>
        <end position="321"/>
    </location>
</feature>
<dbReference type="InterPro" id="IPR010656">
    <property type="entry name" value="DctM"/>
</dbReference>
<dbReference type="InterPro" id="IPR011853">
    <property type="entry name" value="TRAP_DctM-Dct_fused"/>
</dbReference>
<evidence type="ECO:0000313" key="5">
    <source>
        <dbReference type="EMBL" id="MCP1337748.1"/>
    </source>
</evidence>
<dbReference type="PANTHER" id="PTHR43849">
    <property type="entry name" value="BLL3936 PROTEIN"/>
    <property type="match status" value="1"/>
</dbReference>
<dbReference type="EMBL" id="JAMZFT010000004">
    <property type="protein sequence ID" value="MCP1337748.1"/>
    <property type="molecule type" value="Genomic_DNA"/>
</dbReference>
<feature type="transmembrane region" description="Helical" evidence="3">
    <location>
        <begin position="610"/>
        <end position="628"/>
    </location>
</feature>
<feature type="transmembrane region" description="Helical" evidence="3">
    <location>
        <begin position="580"/>
        <end position="598"/>
    </location>
</feature>
<keyword evidence="1" id="KW-0997">Cell inner membrane</keyword>
<protein>
    <submittedName>
        <fullName evidence="5">TRAP transporter fused permease subunit</fullName>
    </submittedName>
</protein>
<feature type="transmembrane region" description="Helical" evidence="3">
    <location>
        <begin position="469"/>
        <end position="498"/>
    </location>
</feature>
<dbReference type="AlphaFoldDB" id="A0A9J6PC29"/>
<dbReference type="PANTHER" id="PTHR43849:SF2">
    <property type="entry name" value="BLL3936 PROTEIN"/>
    <property type="match status" value="1"/>
</dbReference>
<name>A0A9J6PC29_9PROT</name>
<feature type="transmembrane region" description="Helical" evidence="3">
    <location>
        <begin position="100"/>
        <end position="118"/>
    </location>
</feature>
<keyword evidence="3" id="KW-1133">Transmembrane helix</keyword>
<reference evidence="5" key="1">
    <citation type="submission" date="2022-06" db="EMBL/GenBank/DDBJ databases">
        <title>Isolation and Genomics of Futiania mangrovii gen. nov., sp. nov., a Rare and Metabolically-versatile member in the Class Alphaproteobacteria.</title>
        <authorList>
            <person name="Liu L."/>
            <person name="Huang W.-C."/>
            <person name="Pan J."/>
            <person name="Li J."/>
            <person name="Huang Y."/>
            <person name="Du H."/>
            <person name="Liu Y."/>
            <person name="Li M."/>
        </authorList>
    </citation>
    <scope>NUCLEOTIDE SEQUENCE</scope>
    <source>
        <strain evidence="5">FT118</strain>
    </source>
</reference>
<feature type="transmembrane region" description="Helical" evidence="3">
    <location>
        <begin position="250"/>
        <end position="270"/>
    </location>
</feature>
<dbReference type="Pfam" id="PF06808">
    <property type="entry name" value="DctM"/>
    <property type="match status" value="1"/>
</dbReference>
<feature type="transmembrane region" description="Helical" evidence="3">
    <location>
        <begin position="155"/>
        <end position="173"/>
    </location>
</feature>